<reference evidence="3" key="1">
    <citation type="submission" date="2022-01" db="EMBL/GenBank/DDBJ databases">
        <authorList>
            <person name="Jo J.-H."/>
            <person name="Im W.-T."/>
        </authorList>
    </citation>
    <scope>NUCLEOTIDE SEQUENCE</scope>
    <source>
        <strain evidence="3">XY25</strain>
    </source>
</reference>
<name>A0ABS9K696_9RHOO</name>
<evidence type="ECO:0000256" key="1">
    <source>
        <dbReference type="SAM" id="MobiDB-lite"/>
    </source>
</evidence>
<evidence type="ECO:0000313" key="4">
    <source>
        <dbReference type="Proteomes" id="UP001165384"/>
    </source>
</evidence>
<keyword evidence="2" id="KW-0732">Signal</keyword>
<feature type="region of interest" description="Disordered" evidence="1">
    <location>
        <begin position="31"/>
        <end position="110"/>
    </location>
</feature>
<sequence>MKNFLPLTSGRRMLVLAFAAIAPVVVGQVSAGPDTRDINSSSSGVSGRVVDGTIPQARPGLPQLSVGAEGPIRSDMRTTSTDPSIRDSNPLTMNGLWEMLPGDKIATHPQ</sequence>
<feature type="compositionally biased region" description="Polar residues" evidence="1">
    <location>
        <begin position="77"/>
        <end position="92"/>
    </location>
</feature>
<keyword evidence="4" id="KW-1185">Reference proteome</keyword>
<dbReference type="RefSeq" id="WP_275711977.1">
    <property type="nucleotide sequence ID" value="NZ_JAKLTN010000003.1"/>
</dbReference>
<gene>
    <name evidence="3" type="ORF">LZ012_16505</name>
</gene>
<comment type="caution">
    <text evidence="3">The sequence shown here is derived from an EMBL/GenBank/DDBJ whole genome shotgun (WGS) entry which is preliminary data.</text>
</comment>
<protein>
    <recommendedName>
        <fullName evidence="5">ESPR domain-containing protein</fullName>
    </recommendedName>
</protein>
<feature type="compositionally biased region" description="Low complexity" evidence="1">
    <location>
        <begin position="40"/>
        <end position="52"/>
    </location>
</feature>
<feature type="chain" id="PRO_5046190799" description="ESPR domain-containing protein" evidence="2">
    <location>
        <begin position="32"/>
        <end position="110"/>
    </location>
</feature>
<dbReference type="EMBL" id="JAKLTN010000003">
    <property type="protein sequence ID" value="MCG2578600.1"/>
    <property type="molecule type" value="Genomic_DNA"/>
</dbReference>
<feature type="signal peptide" evidence="2">
    <location>
        <begin position="1"/>
        <end position="31"/>
    </location>
</feature>
<evidence type="ECO:0008006" key="5">
    <source>
        <dbReference type="Google" id="ProtNLM"/>
    </source>
</evidence>
<evidence type="ECO:0000313" key="3">
    <source>
        <dbReference type="EMBL" id="MCG2578600.1"/>
    </source>
</evidence>
<proteinExistence type="predicted"/>
<accession>A0ABS9K696</accession>
<dbReference type="Proteomes" id="UP001165384">
    <property type="component" value="Unassembled WGS sequence"/>
</dbReference>
<evidence type="ECO:0000256" key="2">
    <source>
        <dbReference type="SAM" id="SignalP"/>
    </source>
</evidence>
<organism evidence="3 4">
    <name type="scientific">Dechloromonas hankyongensis</name>
    <dbReference type="NCBI Taxonomy" id="2908002"/>
    <lineage>
        <taxon>Bacteria</taxon>
        <taxon>Pseudomonadati</taxon>
        <taxon>Pseudomonadota</taxon>
        <taxon>Betaproteobacteria</taxon>
        <taxon>Rhodocyclales</taxon>
        <taxon>Azonexaceae</taxon>
        <taxon>Dechloromonas</taxon>
    </lineage>
</organism>